<dbReference type="SUPFAM" id="SSF52113">
    <property type="entry name" value="BRCT domain"/>
    <property type="match status" value="1"/>
</dbReference>
<dbReference type="PROSITE" id="PS50172">
    <property type="entry name" value="BRCT"/>
    <property type="match status" value="1"/>
</dbReference>
<dbReference type="Proteomes" id="UP001610444">
    <property type="component" value="Unassembled WGS sequence"/>
</dbReference>
<accession>A0ABR4KRZ7</accession>
<reference evidence="3 4" key="1">
    <citation type="submission" date="2024-07" db="EMBL/GenBank/DDBJ databases">
        <title>Section-level genome sequencing and comparative genomics of Aspergillus sections Usti and Cavernicolus.</title>
        <authorList>
            <consortium name="Lawrence Berkeley National Laboratory"/>
            <person name="Nybo J.L."/>
            <person name="Vesth T.C."/>
            <person name="Theobald S."/>
            <person name="Frisvad J.C."/>
            <person name="Larsen T.O."/>
            <person name="Kjaerboelling I."/>
            <person name="Rothschild-Mancinelli K."/>
            <person name="Lyhne E.K."/>
            <person name="Kogle M.E."/>
            <person name="Barry K."/>
            <person name="Clum A."/>
            <person name="Na H."/>
            <person name="Ledsgaard L."/>
            <person name="Lin J."/>
            <person name="Lipzen A."/>
            <person name="Kuo A."/>
            <person name="Riley R."/>
            <person name="Mondo S."/>
            <person name="LaButti K."/>
            <person name="Haridas S."/>
            <person name="Pangalinan J."/>
            <person name="Salamov A.A."/>
            <person name="Simmons B.A."/>
            <person name="Magnuson J.K."/>
            <person name="Chen J."/>
            <person name="Drula E."/>
            <person name="Henrissat B."/>
            <person name="Wiebenga A."/>
            <person name="Lubbers R.J."/>
            <person name="Gomes A.C."/>
            <person name="Macurrencykelacurrency M.R."/>
            <person name="Stajich J."/>
            <person name="Grigoriev I.V."/>
            <person name="Mortensen U.H."/>
            <person name="De vries R.P."/>
            <person name="Baker S.E."/>
            <person name="Andersen M.R."/>
        </authorList>
    </citation>
    <scope>NUCLEOTIDE SEQUENCE [LARGE SCALE GENOMIC DNA]</scope>
    <source>
        <strain evidence="3 4">CBS 756.74</strain>
    </source>
</reference>
<name>A0ABR4KRZ7_9EURO</name>
<organism evidence="3 4">
    <name type="scientific">Aspergillus pseudodeflectus</name>
    <dbReference type="NCBI Taxonomy" id="176178"/>
    <lineage>
        <taxon>Eukaryota</taxon>
        <taxon>Fungi</taxon>
        <taxon>Dikarya</taxon>
        <taxon>Ascomycota</taxon>
        <taxon>Pezizomycotina</taxon>
        <taxon>Eurotiomycetes</taxon>
        <taxon>Eurotiomycetidae</taxon>
        <taxon>Eurotiales</taxon>
        <taxon>Aspergillaceae</taxon>
        <taxon>Aspergillus</taxon>
        <taxon>Aspergillus subgen. Nidulantes</taxon>
    </lineage>
</organism>
<sequence>MPHSSDESSLALPLPPVATQSATPADDAAVGSSSSALPAVPAGTESATQAENLTVGSSTLALPLPRDGIQSATQAEGTAVGSASAQANAQETPFKDCCVAICGHHEPLKTNALKAMVIGLGAKYSRIVRAGTTHLITTEREIDNEAKQVVRARDVQTCEVVSLPWLLDSRDAGRPLPASRYRLVKPTPLAAEPTAIEANDSSRKRPRPTFQAIAPRHGHVAQPETHEDADEDAPERTNKHRKIIHGGDEAEVQAQPQTAAATAKAHPTPVPEHAQTQAAVRTAYAVQTGYHEAAINNFVNNWHQPGWLPAGHQPIHHNVQAAANLTPVYGHQPTRSFHNQAMLNQFPAHQPEPTWRQGAQQRIHNHNAAGNRMQILGGPLHPRFNGRTVWPQGARQPFSYYGDEADYVPNPVPVPAPVPAYPFAARAFEWLRQNRNRNRNQ</sequence>
<feature type="region of interest" description="Disordered" evidence="1">
    <location>
        <begin position="1"/>
        <end position="47"/>
    </location>
</feature>
<feature type="region of interest" description="Disordered" evidence="1">
    <location>
        <begin position="214"/>
        <end position="236"/>
    </location>
</feature>
<evidence type="ECO:0000256" key="1">
    <source>
        <dbReference type="SAM" id="MobiDB-lite"/>
    </source>
</evidence>
<keyword evidence="4" id="KW-1185">Reference proteome</keyword>
<dbReference type="Gene3D" id="3.40.50.10190">
    <property type="entry name" value="BRCT domain"/>
    <property type="match status" value="1"/>
</dbReference>
<comment type="caution">
    <text evidence="3">The sequence shown here is derived from an EMBL/GenBank/DDBJ whole genome shotgun (WGS) entry which is preliminary data.</text>
</comment>
<dbReference type="EMBL" id="JBFXLR010000011">
    <property type="protein sequence ID" value="KAL2854807.1"/>
    <property type="molecule type" value="Genomic_DNA"/>
</dbReference>
<dbReference type="InterPro" id="IPR001357">
    <property type="entry name" value="BRCT_dom"/>
</dbReference>
<dbReference type="GeneID" id="98160186"/>
<evidence type="ECO:0000313" key="4">
    <source>
        <dbReference type="Proteomes" id="UP001610444"/>
    </source>
</evidence>
<dbReference type="InterPro" id="IPR036420">
    <property type="entry name" value="BRCT_dom_sf"/>
</dbReference>
<evidence type="ECO:0000259" key="2">
    <source>
        <dbReference type="PROSITE" id="PS50172"/>
    </source>
</evidence>
<feature type="domain" description="BRCT" evidence="2">
    <location>
        <begin position="89"/>
        <end position="183"/>
    </location>
</feature>
<gene>
    <name evidence="3" type="ORF">BJX68DRAFT_264701</name>
</gene>
<feature type="compositionally biased region" description="Low complexity" evidence="1">
    <location>
        <begin position="25"/>
        <end position="36"/>
    </location>
</feature>
<evidence type="ECO:0000313" key="3">
    <source>
        <dbReference type="EMBL" id="KAL2854807.1"/>
    </source>
</evidence>
<proteinExistence type="predicted"/>
<protein>
    <recommendedName>
        <fullName evidence="2">BRCT domain-containing protein</fullName>
    </recommendedName>
</protein>
<dbReference type="RefSeq" id="XP_070901671.1">
    <property type="nucleotide sequence ID" value="XM_071045022.1"/>
</dbReference>